<accession>A0A926JAX8</accession>
<dbReference type="AlphaFoldDB" id="A0A926JAX8"/>
<evidence type="ECO:0000259" key="2">
    <source>
        <dbReference type="Pfam" id="PF03724"/>
    </source>
</evidence>
<evidence type="ECO:0000313" key="4">
    <source>
        <dbReference type="Proteomes" id="UP000608594"/>
    </source>
</evidence>
<dbReference type="RefSeq" id="WP_187793000.1">
    <property type="nucleotide sequence ID" value="NZ_JACOQL010000002.1"/>
</dbReference>
<sequence>MLRYRNTIITLAALSLMSACAANGTGSAGKPPVGNYLVVSIDGNSAPSGTTMQIGEDHRVSGKGPCNMYGGQITETNGALTIIGVSQTRMACLEPARAAGDARFATALQSVTSYRSLSDKGGIALIDTEGKERLRLQPGQE</sequence>
<feature type="domain" description="DUF306" evidence="2">
    <location>
        <begin position="34"/>
        <end position="136"/>
    </location>
</feature>
<gene>
    <name evidence="3" type="ORF">H4P12_07305</name>
</gene>
<reference evidence="3" key="1">
    <citation type="submission" date="2020-08" db="EMBL/GenBank/DDBJ databases">
        <title>Paracoccus amoyensis sp. nov., isolated from the surface seawater at coast of Xiamen, Fujian.</title>
        <authorList>
            <person name="Lyu L."/>
        </authorList>
    </citation>
    <scope>NUCLEOTIDE SEQUENCE</scope>
    <source>
        <strain evidence="3">11-3</strain>
    </source>
</reference>
<dbReference type="PROSITE" id="PS51257">
    <property type="entry name" value="PROKAR_LIPOPROTEIN"/>
    <property type="match status" value="1"/>
</dbReference>
<dbReference type="PANTHER" id="PTHR35535:SF2">
    <property type="entry name" value="DUF306 DOMAIN-CONTAINING PROTEIN"/>
    <property type="match status" value="1"/>
</dbReference>
<evidence type="ECO:0000313" key="3">
    <source>
        <dbReference type="EMBL" id="MBC9246521.1"/>
    </source>
</evidence>
<dbReference type="InterPro" id="IPR005184">
    <property type="entry name" value="DUF306_Meta_HslJ"/>
</dbReference>
<dbReference type="Gene3D" id="2.40.128.270">
    <property type="match status" value="1"/>
</dbReference>
<organism evidence="3 4">
    <name type="scientific">Paracoccus amoyensis</name>
    <dbReference type="NCBI Taxonomy" id="2760093"/>
    <lineage>
        <taxon>Bacteria</taxon>
        <taxon>Pseudomonadati</taxon>
        <taxon>Pseudomonadota</taxon>
        <taxon>Alphaproteobacteria</taxon>
        <taxon>Rhodobacterales</taxon>
        <taxon>Paracoccaceae</taxon>
        <taxon>Paracoccus</taxon>
    </lineage>
</organism>
<dbReference type="Pfam" id="PF03724">
    <property type="entry name" value="META"/>
    <property type="match status" value="1"/>
</dbReference>
<dbReference type="InterPro" id="IPR053147">
    <property type="entry name" value="Hsp_HslJ-like"/>
</dbReference>
<proteinExistence type="predicted"/>
<name>A0A926JAX8_9RHOB</name>
<keyword evidence="1" id="KW-0732">Signal</keyword>
<protein>
    <submittedName>
        <fullName evidence="3">META domain-containing protein</fullName>
    </submittedName>
</protein>
<dbReference type="EMBL" id="JACOQL010000002">
    <property type="protein sequence ID" value="MBC9246521.1"/>
    <property type="molecule type" value="Genomic_DNA"/>
</dbReference>
<comment type="caution">
    <text evidence="3">The sequence shown here is derived from an EMBL/GenBank/DDBJ whole genome shotgun (WGS) entry which is preliminary data.</text>
</comment>
<keyword evidence="4" id="KW-1185">Reference proteome</keyword>
<dbReference type="InterPro" id="IPR038670">
    <property type="entry name" value="HslJ-like_sf"/>
</dbReference>
<feature type="signal peptide" evidence="1">
    <location>
        <begin position="1"/>
        <end position="21"/>
    </location>
</feature>
<dbReference type="PANTHER" id="PTHR35535">
    <property type="entry name" value="HEAT SHOCK PROTEIN HSLJ"/>
    <property type="match status" value="1"/>
</dbReference>
<dbReference type="Proteomes" id="UP000608594">
    <property type="component" value="Unassembled WGS sequence"/>
</dbReference>
<evidence type="ECO:0000256" key="1">
    <source>
        <dbReference type="SAM" id="SignalP"/>
    </source>
</evidence>
<feature type="chain" id="PRO_5037387935" evidence="1">
    <location>
        <begin position="22"/>
        <end position="141"/>
    </location>
</feature>